<gene>
    <name evidence="10" type="primary">holA</name>
    <name evidence="10" type="ORF">FNIIJ_105</name>
</gene>
<evidence type="ECO:0000256" key="6">
    <source>
        <dbReference type="ARBA" id="ARBA00022932"/>
    </source>
</evidence>
<dbReference type="GO" id="GO:0006261">
    <property type="term" value="P:DNA-templated DNA replication"/>
    <property type="evidence" value="ECO:0007669"/>
    <property type="project" value="TreeGrafter"/>
</dbReference>
<keyword evidence="6" id="KW-0239">DNA-directed DNA polymerase</keyword>
<dbReference type="GO" id="GO:0003677">
    <property type="term" value="F:DNA binding"/>
    <property type="evidence" value="ECO:0007669"/>
    <property type="project" value="InterPro"/>
</dbReference>
<evidence type="ECO:0000313" key="10">
    <source>
        <dbReference type="EMBL" id="AID37403.1"/>
    </source>
</evidence>
<dbReference type="SUPFAM" id="SSF52540">
    <property type="entry name" value="P-loop containing nucleoside triphosphate hydrolases"/>
    <property type="match status" value="1"/>
</dbReference>
<proteinExistence type="inferred from homology"/>
<sequence>MEPHEKIIEDFINKRYKPIYFLMGEESYYIDLISRFIEKNILSKEEKFFNKIVLYGTETDIISVIEKAIKYPITSKYIVILLKEAQMMEKSIDKLGVYVEAPIRSTILVICYKNKVLDHNKKLYKLIHNHGGLVFNSKKYRESQIPDWISRQVKSLNRSITSKAQQLLYESAGTSLSTIVQALEKVDLAVPEGAEITIWDIEQYTGIKKNFNIFSWQRAIAEKNFHKTQEISFFLGKNSKEFPLIFLINVLYRFFVNLVKYHLSIPETRENLSKRLNVFPSLIKDYEKAAHHYSLQENIKIFSYLREADKQSKGIDYPPLSENNILPELIWNICFILECNKIYMNVKRICS</sequence>
<accession>A0A068DWL3</accession>
<evidence type="ECO:0000256" key="7">
    <source>
        <dbReference type="ARBA" id="ARBA00034754"/>
    </source>
</evidence>
<dbReference type="NCBIfam" id="TIGR01128">
    <property type="entry name" value="holA"/>
    <property type="match status" value="1"/>
</dbReference>
<dbReference type="PANTHER" id="PTHR34388:SF1">
    <property type="entry name" value="DNA POLYMERASE III SUBUNIT DELTA"/>
    <property type="match status" value="1"/>
</dbReference>
<dbReference type="Pfam" id="PF06144">
    <property type="entry name" value="DNA_pol3_delta"/>
    <property type="match status" value="1"/>
</dbReference>
<evidence type="ECO:0000256" key="2">
    <source>
        <dbReference type="ARBA" id="ARBA00017703"/>
    </source>
</evidence>
<dbReference type="STRING" id="1415657.FNIIJ_105"/>
<evidence type="ECO:0000256" key="4">
    <source>
        <dbReference type="ARBA" id="ARBA00022695"/>
    </source>
</evidence>
<evidence type="ECO:0000256" key="1">
    <source>
        <dbReference type="ARBA" id="ARBA00012417"/>
    </source>
</evidence>
<dbReference type="InterPro" id="IPR005790">
    <property type="entry name" value="DNA_polIII_delta"/>
</dbReference>
<organism evidence="10 11">
    <name type="scientific">Candidatus Walczuchella monophlebidarum</name>
    <dbReference type="NCBI Taxonomy" id="1415657"/>
    <lineage>
        <taxon>Bacteria</taxon>
        <taxon>Pseudomonadati</taxon>
        <taxon>Bacteroidota</taxon>
        <taxon>Flavobacteriia</taxon>
        <taxon>Flavobacteriales</taxon>
        <taxon>Candidatus Walczuchella</taxon>
    </lineage>
</organism>
<keyword evidence="5" id="KW-0235">DNA replication</keyword>
<comment type="similarity">
    <text evidence="7">Belongs to the DNA polymerase HolA subunit family.</text>
</comment>
<evidence type="ECO:0000259" key="9">
    <source>
        <dbReference type="Pfam" id="PF06144"/>
    </source>
</evidence>
<keyword evidence="4" id="KW-0548">Nucleotidyltransferase</keyword>
<feature type="domain" description="DNA polymerase III delta N-terminal" evidence="9">
    <location>
        <begin position="20"/>
        <end position="131"/>
    </location>
</feature>
<dbReference type="GO" id="GO:0003887">
    <property type="term" value="F:DNA-directed DNA polymerase activity"/>
    <property type="evidence" value="ECO:0007669"/>
    <property type="project" value="UniProtKB-KW"/>
</dbReference>
<evidence type="ECO:0000256" key="8">
    <source>
        <dbReference type="ARBA" id="ARBA00049244"/>
    </source>
</evidence>
<dbReference type="SUPFAM" id="SSF48019">
    <property type="entry name" value="post-AAA+ oligomerization domain-like"/>
    <property type="match status" value="1"/>
</dbReference>
<dbReference type="AlphaFoldDB" id="A0A068DWL3"/>
<reference evidence="10 11" key="1">
    <citation type="journal article" date="2014" name="Genome Biol. Evol.">
        <title>Genome sequence of "Candidatus Walczuchella monophlebidarum" the flavobacterial endosymbiont of Llaveia axin axin (Hemiptera: Coccoidea: Monophlebidae).</title>
        <authorList>
            <person name="Rosas-Perez T."/>
            <person name="Rosenblueth M."/>
            <person name="Rincon-Rosales R."/>
            <person name="Mora J."/>
            <person name="Martinez-Romero E."/>
        </authorList>
    </citation>
    <scope>NUCLEOTIDE SEQUENCE [LARGE SCALE GENOMIC DNA]</scope>
    <source>
        <strain evidence="10">FNIIJ</strain>
    </source>
</reference>
<keyword evidence="3" id="KW-0808">Transferase</keyword>
<dbReference type="EC" id="2.7.7.7" evidence="1"/>
<name>A0A068DWL3_9FLAO</name>
<comment type="catalytic activity">
    <reaction evidence="8">
        <text>DNA(n) + a 2'-deoxyribonucleoside 5'-triphosphate = DNA(n+1) + diphosphate</text>
        <dbReference type="Rhea" id="RHEA:22508"/>
        <dbReference type="Rhea" id="RHEA-COMP:17339"/>
        <dbReference type="Rhea" id="RHEA-COMP:17340"/>
        <dbReference type="ChEBI" id="CHEBI:33019"/>
        <dbReference type="ChEBI" id="CHEBI:61560"/>
        <dbReference type="ChEBI" id="CHEBI:173112"/>
        <dbReference type="EC" id="2.7.7.7"/>
    </reaction>
</comment>
<dbReference type="PANTHER" id="PTHR34388">
    <property type="entry name" value="DNA POLYMERASE III SUBUNIT DELTA"/>
    <property type="match status" value="1"/>
</dbReference>
<evidence type="ECO:0000256" key="3">
    <source>
        <dbReference type="ARBA" id="ARBA00022679"/>
    </source>
</evidence>
<dbReference type="InterPro" id="IPR027417">
    <property type="entry name" value="P-loop_NTPase"/>
</dbReference>
<dbReference type="KEGG" id="elv:FNIIJ_105"/>
<dbReference type="InterPro" id="IPR008921">
    <property type="entry name" value="DNA_pol3_clamp-load_cplx_C"/>
</dbReference>
<protein>
    <recommendedName>
        <fullName evidence="2">DNA polymerase III subunit delta</fullName>
        <ecNumber evidence="1">2.7.7.7</ecNumber>
    </recommendedName>
</protein>
<dbReference type="Gene3D" id="1.10.8.60">
    <property type="match status" value="1"/>
</dbReference>
<evidence type="ECO:0000313" key="11">
    <source>
        <dbReference type="Proteomes" id="UP000027148"/>
    </source>
</evidence>
<dbReference type="Proteomes" id="UP000027148">
    <property type="component" value="Chromosome"/>
</dbReference>
<evidence type="ECO:0000256" key="5">
    <source>
        <dbReference type="ARBA" id="ARBA00022705"/>
    </source>
</evidence>
<keyword evidence="11" id="KW-1185">Reference proteome</keyword>
<dbReference type="RefSeq" id="WP_051673236.1">
    <property type="nucleotide sequence ID" value="NZ_CP006873.1"/>
</dbReference>
<dbReference type="EMBL" id="CP006873">
    <property type="protein sequence ID" value="AID37403.1"/>
    <property type="molecule type" value="Genomic_DNA"/>
</dbReference>
<dbReference type="Gene3D" id="1.20.272.10">
    <property type="match status" value="1"/>
</dbReference>
<dbReference type="OrthoDB" id="1172326at2"/>
<dbReference type="HOGENOM" id="CLU_044694_3_0_10"/>
<dbReference type="Gene3D" id="3.40.50.300">
    <property type="entry name" value="P-loop containing nucleotide triphosphate hydrolases"/>
    <property type="match status" value="1"/>
</dbReference>
<dbReference type="GO" id="GO:0009360">
    <property type="term" value="C:DNA polymerase III complex"/>
    <property type="evidence" value="ECO:0007669"/>
    <property type="project" value="InterPro"/>
</dbReference>
<dbReference type="InterPro" id="IPR010372">
    <property type="entry name" value="DNA_pol3_delta_N"/>
</dbReference>